<feature type="transmembrane region" description="Helical" evidence="1">
    <location>
        <begin position="363"/>
        <end position="383"/>
    </location>
</feature>
<feature type="transmembrane region" description="Helical" evidence="1">
    <location>
        <begin position="237"/>
        <end position="255"/>
    </location>
</feature>
<feature type="transmembrane region" description="Helical" evidence="1">
    <location>
        <begin position="74"/>
        <end position="94"/>
    </location>
</feature>
<evidence type="ECO:0000313" key="2">
    <source>
        <dbReference type="EMBL" id="CAE0760230.1"/>
    </source>
</evidence>
<feature type="transmembrane region" description="Helical" evidence="1">
    <location>
        <begin position="115"/>
        <end position="136"/>
    </location>
</feature>
<feature type="transmembrane region" description="Helical" evidence="1">
    <location>
        <begin position="198"/>
        <end position="217"/>
    </location>
</feature>
<protein>
    <submittedName>
        <fullName evidence="2">Uncharacterized protein</fullName>
    </submittedName>
</protein>
<reference evidence="2" key="1">
    <citation type="submission" date="2021-01" db="EMBL/GenBank/DDBJ databases">
        <authorList>
            <person name="Corre E."/>
            <person name="Pelletier E."/>
            <person name="Niang G."/>
            <person name="Scheremetjew M."/>
            <person name="Finn R."/>
            <person name="Kale V."/>
            <person name="Holt S."/>
            <person name="Cochrane G."/>
            <person name="Meng A."/>
            <person name="Brown T."/>
            <person name="Cohen L."/>
        </authorList>
    </citation>
    <scope>NUCLEOTIDE SEQUENCE</scope>
    <source>
        <strain evidence="2">CCMP645</strain>
    </source>
</reference>
<feature type="transmembrane region" description="Helical" evidence="1">
    <location>
        <begin position="339"/>
        <end position="357"/>
    </location>
</feature>
<gene>
    <name evidence="2" type="ORF">PCAR00345_LOCUS12836</name>
</gene>
<name>A0A7S4BB39_CHRCT</name>
<sequence length="397" mass="42581">MGANTTELYAAWEEEGSGGTHVACYAGLFGRCHECDIAGSCICGKYRNGMSDFVPMDRREFGQRVLLCPNLEPVLIILYSVACLAALILLPQTISGVRFQLRQARSQTSANHPRAPLVVMSTALAGTVSILVFSAMKLILPDRVVGADPIISFVLAVRHAASAVGFEAHLTHLVNVARASQERSLGRQRVADAMARRFHLSFVKALIFSLISTGWIFQSVLSGAGVGTSVEAQTAFAVAYALTEAVRVGSSLVLLRIEARTLLASFTKSIDAAHAGYIVAAGGAAQRPFVVQTATESGPTGSQCGQHRPAHLQALLNELESLETAHKNVRKACSMMSSALLKAFIIWVVIAAVPPIWSRISYIIPVHSLSWLIPSIGLVKLYGCKRTTRNSASVQRV</sequence>
<keyword evidence="1" id="KW-1133">Transmembrane helix</keyword>
<dbReference type="EMBL" id="HBIZ01020411">
    <property type="protein sequence ID" value="CAE0760230.1"/>
    <property type="molecule type" value="Transcribed_RNA"/>
</dbReference>
<dbReference type="AlphaFoldDB" id="A0A7S4BB39"/>
<organism evidence="2">
    <name type="scientific">Chrysotila carterae</name>
    <name type="common">Marine alga</name>
    <name type="synonym">Syracosphaera carterae</name>
    <dbReference type="NCBI Taxonomy" id="13221"/>
    <lineage>
        <taxon>Eukaryota</taxon>
        <taxon>Haptista</taxon>
        <taxon>Haptophyta</taxon>
        <taxon>Prymnesiophyceae</taxon>
        <taxon>Isochrysidales</taxon>
        <taxon>Isochrysidaceae</taxon>
        <taxon>Chrysotila</taxon>
    </lineage>
</organism>
<keyword evidence="1" id="KW-0472">Membrane</keyword>
<proteinExistence type="predicted"/>
<keyword evidence="1" id="KW-0812">Transmembrane</keyword>
<evidence type="ECO:0000256" key="1">
    <source>
        <dbReference type="SAM" id="Phobius"/>
    </source>
</evidence>
<feature type="transmembrane region" description="Helical" evidence="1">
    <location>
        <begin position="156"/>
        <end position="177"/>
    </location>
</feature>
<accession>A0A7S4BB39</accession>